<evidence type="ECO:0000259" key="1">
    <source>
        <dbReference type="SMART" id="SM00065"/>
    </source>
</evidence>
<dbReference type="SUPFAM" id="SSF55781">
    <property type="entry name" value="GAF domain-like"/>
    <property type="match status" value="1"/>
</dbReference>
<dbReference type="PANTHER" id="PTHR43102">
    <property type="entry name" value="SLR1143 PROTEIN"/>
    <property type="match status" value="1"/>
</dbReference>
<dbReference type="Pfam" id="PF01590">
    <property type="entry name" value="GAF"/>
    <property type="match status" value="1"/>
</dbReference>
<dbReference type="Proteomes" id="UP000252884">
    <property type="component" value="Unassembled WGS sequence"/>
</dbReference>
<dbReference type="PANTHER" id="PTHR43102:SF2">
    <property type="entry name" value="GAF DOMAIN-CONTAINING PROTEIN"/>
    <property type="match status" value="1"/>
</dbReference>
<proteinExistence type="predicted"/>
<feature type="domain" description="GAF" evidence="1">
    <location>
        <begin position="32"/>
        <end position="170"/>
    </location>
</feature>
<accession>A0A368XPT8</accession>
<evidence type="ECO:0000313" key="2">
    <source>
        <dbReference type="EMBL" id="RCW69176.1"/>
    </source>
</evidence>
<dbReference type="EMBL" id="QPJK01000006">
    <property type="protein sequence ID" value="RCW69176.1"/>
    <property type="molecule type" value="Genomic_DNA"/>
</dbReference>
<organism evidence="2 3">
    <name type="scientific">Pseudorhodoferax soli</name>
    <dbReference type="NCBI Taxonomy" id="545864"/>
    <lineage>
        <taxon>Bacteria</taxon>
        <taxon>Pseudomonadati</taxon>
        <taxon>Pseudomonadota</taxon>
        <taxon>Betaproteobacteria</taxon>
        <taxon>Burkholderiales</taxon>
        <taxon>Comamonadaceae</taxon>
    </lineage>
</organism>
<reference evidence="2 3" key="1">
    <citation type="submission" date="2018-07" db="EMBL/GenBank/DDBJ databases">
        <title>Genomic Encyclopedia of Type Strains, Phase IV (KMG-IV): sequencing the most valuable type-strain genomes for metagenomic binning, comparative biology and taxonomic classification.</title>
        <authorList>
            <person name="Goeker M."/>
        </authorList>
    </citation>
    <scope>NUCLEOTIDE SEQUENCE [LARGE SCALE GENOMIC DNA]</scope>
    <source>
        <strain evidence="2 3">DSM 21634</strain>
    </source>
</reference>
<dbReference type="SMART" id="SM00065">
    <property type="entry name" value="GAF"/>
    <property type="match status" value="1"/>
</dbReference>
<dbReference type="InterPro" id="IPR003018">
    <property type="entry name" value="GAF"/>
</dbReference>
<gene>
    <name evidence="2" type="ORF">DES41_10647</name>
</gene>
<evidence type="ECO:0000313" key="3">
    <source>
        <dbReference type="Proteomes" id="UP000252884"/>
    </source>
</evidence>
<protein>
    <submittedName>
        <fullName evidence="2">GAF domain-containing protein</fullName>
    </submittedName>
</protein>
<dbReference type="Gene3D" id="3.30.450.40">
    <property type="match status" value="1"/>
</dbReference>
<name>A0A368XPT8_9BURK</name>
<dbReference type="InterPro" id="IPR029016">
    <property type="entry name" value="GAF-like_dom_sf"/>
</dbReference>
<keyword evidence="3" id="KW-1185">Reference proteome</keyword>
<comment type="caution">
    <text evidence="2">The sequence shown here is derived from an EMBL/GenBank/DDBJ whole genome shotgun (WGS) entry which is preliminary data.</text>
</comment>
<dbReference type="AlphaFoldDB" id="A0A368XPT8"/>
<sequence>MLGWRPMQAAPLPADEDARLRALQALMVLDTPPEERFDRVVRFAAEQLDMPMALVSLIDGERQWFKSRVGLDVPETGRDIAFCAHAILQPETFVVEDALQDGRFADNPLVTGAPHIRFYAGAPLSAPGGERVGTLCVLDSKPRALGTVELAVLEALRTLVDEALANENPEDGA</sequence>